<accession>A0A518CGI9</accession>
<proteinExistence type="inferred from homology"/>
<evidence type="ECO:0000256" key="1">
    <source>
        <dbReference type="ARBA" id="ARBA00001946"/>
    </source>
</evidence>
<dbReference type="RefSeq" id="WP_144992020.1">
    <property type="nucleotide sequence ID" value="NZ_CP036281.1"/>
</dbReference>
<keyword evidence="11" id="KW-1185">Reference proteome</keyword>
<dbReference type="InterPro" id="IPR050155">
    <property type="entry name" value="HAD-like_hydrolase_sf"/>
</dbReference>
<dbReference type="PANTHER" id="PTHR43434">
    <property type="entry name" value="PHOSPHOGLYCOLATE PHOSPHATASE"/>
    <property type="match status" value="1"/>
</dbReference>
<evidence type="ECO:0000256" key="7">
    <source>
        <dbReference type="ARBA" id="ARBA00052005"/>
    </source>
</evidence>
<dbReference type="OrthoDB" id="5504491at2"/>
<dbReference type="InterPro" id="IPR023214">
    <property type="entry name" value="HAD_sf"/>
</dbReference>
<keyword evidence="3" id="KW-0479">Metal-binding</keyword>
<dbReference type="Proteomes" id="UP000317178">
    <property type="component" value="Chromosome"/>
</dbReference>
<dbReference type="KEGG" id="plon:Pla110_00490"/>
<evidence type="ECO:0000313" key="10">
    <source>
        <dbReference type="EMBL" id="QDU78348.1"/>
    </source>
</evidence>
<keyword evidence="6" id="KW-0704">Schiff base</keyword>
<gene>
    <name evidence="10" type="primary">phnX</name>
    <name evidence="10" type="ORF">Pla110_00490</name>
</gene>
<evidence type="ECO:0000256" key="6">
    <source>
        <dbReference type="ARBA" id="ARBA00023270"/>
    </source>
</evidence>
<dbReference type="SUPFAM" id="SSF56784">
    <property type="entry name" value="HAD-like"/>
    <property type="match status" value="1"/>
</dbReference>
<dbReference type="GO" id="GO:0019700">
    <property type="term" value="P:organic phosphonate catabolic process"/>
    <property type="evidence" value="ECO:0007669"/>
    <property type="project" value="InterPro"/>
</dbReference>
<comment type="subunit">
    <text evidence="2">Homodimer.</text>
</comment>
<dbReference type="EMBL" id="CP036281">
    <property type="protein sequence ID" value="QDU78348.1"/>
    <property type="molecule type" value="Genomic_DNA"/>
</dbReference>
<keyword evidence="4 10" id="KW-0378">Hydrolase</keyword>
<dbReference type="FunFam" id="1.10.150.240:FF:000006">
    <property type="entry name" value="Phosphonoacetaldehyde hydrolase"/>
    <property type="match status" value="1"/>
</dbReference>
<comment type="cofactor">
    <cofactor evidence="1">
        <name>Mg(2+)</name>
        <dbReference type="ChEBI" id="CHEBI:18420"/>
    </cofactor>
</comment>
<dbReference type="InterPro" id="IPR036412">
    <property type="entry name" value="HAD-like_sf"/>
</dbReference>
<dbReference type="SFLD" id="SFLDG01135">
    <property type="entry name" value="C1.5.6:_HAD__Beta-PGM__Phospha"/>
    <property type="match status" value="1"/>
</dbReference>
<comment type="function">
    <text evidence="8">Involved in phosphonate degradation.</text>
</comment>
<dbReference type="AlphaFoldDB" id="A0A518CGI9"/>
<dbReference type="NCBIfam" id="TIGR01422">
    <property type="entry name" value="phosphonatase"/>
    <property type="match status" value="1"/>
</dbReference>
<evidence type="ECO:0000256" key="2">
    <source>
        <dbReference type="ARBA" id="ARBA00011738"/>
    </source>
</evidence>
<dbReference type="CDD" id="cd02586">
    <property type="entry name" value="HAD_PHN"/>
    <property type="match status" value="1"/>
</dbReference>
<dbReference type="Gene3D" id="3.40.50.1000">
    <property type="entry name" value="HAD superfamily/HAD-like"/>
    <property type="match status" value="1"/>
</dbReference>
<dbReference type="GO" id="GO:0046872">
    <property type="term" value="F:metal ion binding"/>
    <property type="evidence" value="ECO:0007669"/>
    <property type="project" value="UniProtKB-KW"/>
</dbReference>
<evidence type="ECO:0000256" key="3">
    <source>
        <dbReference type="ARBA" id="ARBA00022723"/>
    </source>
</evidence>
<dbReference type="GO" id="GO:0008967">
    <property type="term" value="F:phosphoglycolate phosphatase activity"/>
    <property type="evidence" value="ECO:0007669"/>
    <property type="project" value="TreeGrafter"/>
</dbReference>
<evidence type="ECO:0000256" key="5">
    <source>
        <dbReference type="ARBA" id="ARBA00022842"/>
    </source>
</evidence>
<dbReference type="PANTHER" id="PTHR43434:SF19">
    <property type="entry name" value="PHOSPHONOACETALDEHYDE HYDROLASE"/>
    <property type="match status" value="1"/>
</dbReference>
<dbReference type="InterPro" id="IPR023198">
    <property type="entry name" value="PGP-like_dom2"/>
</dbReference>
<evidence type="ECO:0000256" key="8">
    <source>
        <dbReference type="ARBA" id="ARBA00056573"/>
    </source>
</evidence>
<dbReference type="EC" id="3.11.1.1" evidence="9"/>
<organism evidence="10 11">
    <name type="scientific">Polystyrenella longa</name>
    <dbReference type="NCBI Taxonomy" id="2528007"/>
    <lineage>
        <taxon>Bacteria</taxon>
        <taxon>Pseudomonadati</taxon>
        <taxon>Planctomycetota</taxon>
        <taxon>Planctomycetia</taxon>
        <taxon>Planctomycetales</taxon>
        <taxon>Planctomycetaceae</taxon>
        <taxon>Polystyrenella</taxon>
    </lineage>
</organism>
<dbReference type="GO" id="GO:0050194">
    <property type="term" value="F:phosphonoacetaldehyde hydrolase activity"/>
    <property type="evidence" value="ECO:0007669"/>
    <property type="project" value="UniProtKB-EC"/>
</dbReference>
<protein>
    <recommendedName>
        <fullName evidence="9">phosphonoacetaldehyde hydrolase</fullName>
        <ecNumber evidence="9">3.11.1.1</ecNumber>
    </recommendedName>
</protein>
<dbReference type="NCBIfam" id="TIGR01549">
    <property type="entry name" value="HAD-SF-IA-v1"/>
    <property type="match status" value="1"/>
</dbReference>
<dbReference type="Gene3D" id="1.10.150.240">
    <property type="entry name" value="Putative phosphatase, domain 2"/>
    <property type="match status" value="1"/>
</dbReference>
<evidence type="ECO:0000256" key="4">
    <source>
        <dbReference type="ARBA" id="ARBA00022801"/>
    </source>
</evidence>
<dbReference type="SFLD" id="SFLDS00003">
    <property type="entry name" value="Haloacid_Dehalogenase"/>
    <property type="match status" value="1"/>
</dbReference>
<dbReference type="InterPro" id="IPR006323">
    <property type="entry name" value="Phosphonoacetald_hydro"/>
</dbReference>
<name>A0A518CGI9_9PLAN</name>
<dbReference type="Pfam" id="PF00702">
    <property type="entry name" value="Hydrolase"/>
    <property type="match status" value="1"/>
</dbReference>
<comment type="catalytic activity">
    <reaction evidence="7">
        <text>phosphonoacetaldehyde + H2O = acetaldehyde + phosphate + H(+)</text>
        <dbReference type="Rhea" id="RHEA:18905"/>
        <dbReference type="ChEBI" id="CHEBI:15343"/>
        <dbReference type="ChEBI" id="CHEBI:15377"/>
        <dbReference type="ChEBI" id="CHEBI:15378"/>
        <dbReference type="ChEBI" id="CHEBI:43474"/>
        <dbReference type="ChEBI" id="CHEBI:58383"/>
        <dbReference type="EC" id="3.11.1.1"/>
    </reaction>
</comment>
<dbReference type="HAMAP" id="MF_01375">
    <property type="entry name" value="PhnX"/>
    <property type="match status" value="1"/>
</dbReference>
<sequence>MTNTSTEPSGLKMVIFDWAGTTVDFGCFAPVATFIAAFADKGVTISPAEARGPMGLHKQDHIRTLLQNDGIGQRWQEATGQDWTEADVEDLYKRFTPRQVKEAARFTDLIPGVLETQQYLRDKGIKIGSSTGYPRAVMEPVLKAAREQGYQPDHVLCADEVPAGRPAPWMIFENMQALGVYPPSHVLKVGDTVPDISAGLNAGTWSVGFADSGSEVGLTLEEWTALPTEKQNERRKLATDKLRAAGAHDVIHTIKELPKLIEKINQKLAAGERP</sequence>
<keyword evidence="5" id="KW-0460">Magnesium</keyword>
<evidence type="ECO:0000256" key="9">
    <source>
        <dbReference type="ARBA" id="ARBA00066472"/>
    </source>
</evidence>
<dbReference type="SFLD" id="SFLDG01129">
    <property type="entry name" value="C1.5:_HAD__Beta-PGM__Phosphata"/>
    <property type="match status" value="1"/>
</dbReference>
<dbReference type="InterPro" id="IPR006439">
    <property type="entry name" value="HAD-SF_hydro_IA"/>
</dbReference>
<reference evidence="10 11" key="1">
    <citation type="submission" date="2019-02" db="EMBL/GenBank/DDBJ databases">
        <title>Deep-cultivation of Planctomycetes and their phenomic and genomic characterization uncovers novel biology.</title>
        <authorList>
            <person name="Wiegand S."/>
            <person name="Jogler M."/>
            <person name="Boedeker C."/>
            <person name="Pinto D."/>
            <person name="Vollmers J."/>
            <person name="Rivas-Marin E."/>
            <person name="Kohn T."/>
            <person name="Peeters S.H."/>
            <person name="Heuer A."/>
            <person name="Rast P."/>
            <person name="Oberbeckmann S."/>
            <person name="Bunk B."/>
            <person name="Jeske O."/>
            <person name="Meyerdierks A."/>
            <person name="Storesund J.E."/>
            <person name="Kallscheuer N."/>
            <person name="Luecker S."/>
            <person name="Lage O.M."/>
            <person name="Pohl T."/>
            <person name="Merkel B.J."/>
            <person name="Hornburger P."/>
            <person name="Mueller R.-W."/>
            <person name="Bruemmer F."/>
            <person name="Labrenz M."/>
            <person name="Spormann A.M."/>
            <person name="Op den Camp H."/>
            <person name="Overmann J."/>
            <person name="Amann R."/>
            <person name="Jetten M.S.M."/>
            <person name="Mascher T."/>
            <person name="Medema M.H."/>
            <person name="Devos D.P."/>
            <person name="Kaster A.-K."/>
            <person name="Ovreas L."/>
            <person name="Rohde M."/>
            <person name="Galperin M.Y."/>
            <person name="Jogler C."/>
        </authorList>
    </citation>
    <scope>NUCLEOTIDE SEQUENCE [LARGE SCALE GENOMIC DNA]</scope>
    <source>
        <strain evidence="10 11">Pla110</strain>
    </source>
</reference>
<evidence type="ECO:0000313" key="11">
    <source>
        <dbReference type="Proteomes" id="UP000317178"/>
    </source>
</evidence>
<dbReference type="GO" id="GO:0006281">
    <property type="term" value="P:DNA repair"/>
    <property type="evidence" value="ECO:0007669"/>
    <property type="project" value="TreeGrafter"/>
</dbReference>
<dbReference type="GO" id="GO:0005829">
    <property type="term" value="C:cytosol"/>
    <property type="evidence" value="ECO:0007669"/>
    <property type="project" value="TreeGrafter"/>
</dbReference>